<accession>T0I775</accession>
<dbReference type="InterPro" id="IPR005793">
    <property type="entry name" value="Formyl_trans_C"/>
</dbReference>
<dbReference type="PATRIC" id="fig|1329909.3.peg.2439"/>
<feature type="domain" description="Formyl transferase C-terminal" evidence="2">
    <location>
        <begin position="205"/>
        <end position="295"/>
    </location>
</feature>
<dbReference type="GO" id="GO:0004479">
    <property type="term" value="F:methionyl-tRNA formyltransferase activity"/>
    <property type="evidence" value="ECO:0007669"/>
    <property type="project" value="TreeGrafter"/>
</dbReference>
<dbReference type="PANTHER" id="PTHR11138">
    <property type="entry name" value="METHIONYL-TRNA FORMYLTRANSFERASE"/>
    <property type="match status" value="1"/>
</dbReference>
<evidence type="ECO:0000313" key="4">
    <source>
        <dbReference type="Proteomes" id="UP000015525"/>
    </source>
</evidence>
<dbReference type="SUPFAM" id="SSF53328">
    <property type="entry name" value="Formyltransferase"/>
    <property type="match status" value="1"/>
</dbReference>
<evidence type="ECO:0008006" key="5">
    <source>
        <dbReference type="Google" id="ProtNLM"/>
    </source>
</evidence>
<dbReference type="EMBL" id="ATHO01000109">
    <property type="protein sequence ID" value="EQB05479.1"/>
    <property type="molecule type" value="Genomic_DNA"/>
</dbReference>
<dbReference type="InterPro" id="IPR002376">
    <property type="entry name" value="Formyl_transf_N"/>
</dbReference>
<feature type="domain" description="Formyl transferase N-terminal" evidence="1">
    <location>
        <begin position="60"/>
        <end position="178"/>
    </location>
</feature>
<protein>
    <recommendedName>
        <fullName evidence="5">Methionyl-tRNA formyltransferase</fullName>
    </recommendedName>
</protein>
<proteinExistence type="predicted"/>
<dbReference type="PANTHER" id="PTHR11138:SF5">
    <property type="entry name" value="METHIONYL-TRNA FORMYLTRANSFERASE, MITOCHONDRIAL"/>
    <property type="match status" value="1"/>
</dbReference>
<dbReference type="Gene3D" id="3.40.50.12230">
    <property type="match status" value="1"/>
</dbReference>
<dbReference type="AlphaFoldDB" id="T0I775"/>
<dbReference type="InterPro" id="IPR036477">
    <property type="entry name" value="Formyl_transf_N_sf"/>
</dbReference>
<reference evidence="3 4" key="1">
    <citation type="journal article" date="2013" name="Genome Announc.">
        <title>Draft Genome Sequence of Sphingobium quisquiliarum Strain P25T, a Novel Hexachlorocyclohexane (HCH)-Degrading Bacterium Isolated from an HCH Dumpsite.</title>
        <authorList>
            <person name="Kumar Singh A."/>
            <person name="Sangwan N."/>
            <person name="Sharma A."/>
            <person name="Gupta V."/>
            <person name="Khurana J.P."/>
            <person name="Lal R."/>
        </authorList>
    </citation>
    <scope>NUCLEOTIDE SEQUENCE [LARGE SCALE GENOMIC DNA]</scope>
    <source>
        <strain evidence="3 4">P25</strain>
    </source>
</reference>
<evidence type="ECO:0000259" key="2">
    <source>
        <dbReference type="Pfam" id="PF02911"/>
    </source>
</evidence>
<organism evidence="3 4">
    <name type="scientific">Sphingobium quisquiliarum P25</name>
    <dbReference type="NCBI Taxonomy" id="1329909"/>
    <lineage>
        <taxon>Bacteria</taxon>
        <taxon>Pseudomonadati</taxon>
        <taxon>Pseudomonadota</taxon>
        <taxon>Alphaproteobacteria</taxon>
        <taxon>Sphingomonadales</taxon>
        <taxon>Sphingomonadaceae</taxon>
        <taxon>Sphingobium</taxon>
    </lineage>
</organism>
<evidence type="ECO:0000259" key="1">
    <source>
        <dbReference type="Pfam" id="PF00551"/>
    </source>
</evidence>
<gene>
    <name evidence="3" type="ORF">L288_12600</name>
</gene>
<dbReference type="InterPro" id="IPR011034">
    <property type="entry name" value="Formyl_transferase-like_C_sf"/>
</dbReference>
<dbReference type="Pfam" id="PF00551">
    <property type="entry name" value="Formyl_trans_N"/>
    <property type="match status" value="1"/>
</dbReference>
<name>T0I775_9SPHN</name>
<comment type="caution">
    <text evidence="3">The sequence shown here is derived from an EMBL/GenBank/DDBJ whole genome shotgun (WGS) entry which is preliminary data.</text>
</comment>
<sequence length="307" mass="32983">MRAILIGAVESTRIALRCLAAAPRWDLAAVFTLPLDLASRHSDFIDLAAETEKAGSRIVRVKNINSEAALAVIHDIAPDYIFVIGWSQICGEQFMASAKRGVVGYHPAPLPRLRGRAVIPWTILLDEPISASSLFLIDAGVDSGPLLAQRYFHLAPDETAATLYAKHMAKLEEMLPGVLDDIASGAPALSVQDERCATYAARRRPEDALIDWAQPASLIWRCVRACGDPYPGAWTSLGGDRITIEAAVPVPLGHHAAAMSGQVVERTGESFTVKCGDGQGLRVTQWRTAREAPLPNHAILGRDAAAA</sequence>
<dbReference type="RefSeq" id="WP_021238739.1">
    <property type="nucleotide sequence ID" value="NZ_ATHO01000109.1"/>
</dbReference>
<dbReference type="Proteomes" id="UP000015525">
    <property type="component" value="Unassembled WGS sequence"/>
</dbReference>
<dbReference type="SUPFAM" id="SSF50486">
    <property type="entry name" value="FMT C-terminal domain-like"/>
    <property type="match status" value="1"/>
</dbReference>
<dbReference type="Pfam" id="PF02911">
    <property type="entry name" value="Formyl_trans_C"/>
    <property type="match status" value="1"/>
</dbReference>
<dbReference type="GO" id="GO:0005829">
    <property type="term" value="C:cytosol"/>
    <property type="evidence" value="ECO:0007669"/>
    <property type="project" value="TreeGrafter"/>
</dbReference>
<evidence type="ECO:0000313" key="3">
    <source>
        <dbReference type="EMBL" id="EQB05479.1"/>
    </source>
</evidence>
<keyword evidence="4" id="KW-1185">Reference proteome</keyword>